<dbReference type="InterPro" id="IPR001683">
    <property type="entry name" value="PX_dom"/>
</dbReference>
<dbReference type="GO" id="GO:0035091">
    <property type="term" value="F:phosphatidylinositol binding"/>
    <property type="evidence" value="ECO:0007669"/>
    <property type="project" value="InterPro"/>
</dbReference>
<dbReference type="EMBL" id="JNBR01000780">
    <property type="protein sequence ID" value="OQR89599.1"/>
    <property type="molecule type" value="Genomic_DNA"/>
</dbReference>
<dbReference type="CDD" id="cd06093">
    <property type="entry name" value="PX_domain"/>
    <property type="match status" value="1"/>
</dbReference>
<evidence type="ECO:0000259" key="1">
    <source>
        <dbReference type="Pfam" id="PF00787"/>
    </source>
</evidence>
<name>A0A1V9YUY3_ACHHY</name>
<proteinExistence type="predicted"/>
<feature type="domain" description="PX" evidence="1">
    <location>
        <begin position="176"/>
        <end position="243"/>
    </location>
</feature>
<evidence type="ECO:0000313" key="2">
    <source>
        <dbReference type="EMBL" id="OQR89599.1"/>
    </source>
</evidence>
<gene>
    <name evidence="2" type="ORF">ACHHYP_06184</name>
</gene>
<dbReference type="Pfam" id="PF00787">
    <property type="entry name" value="PX"/>
    <property type="match status" value="1"/>
</dbReference>
<accession>A0A1V9YUY3</accession>
<dbReference type="OrthoDB" id="66793at2759"/>
<protein>
    <recommendedName>
        <fullName evidence="1">PX domain-containing protein</fullName>
    </recommendedName>
</protein>
<dbReference type="Proteomes" id="UP000243579">
    <property type="component" value="Unassembled WGS sequence"/>
</dbReference>
<evidence type="ECO:0000313" key="3">
    <source>
        <dbReference type="Proteomes" id="UP000243579"/>
    </source>
</evidence>
<dbReference type="InterPro" id="IPR036871">
    <property type="entry name" value="PX_dom_sf"/>
</dbReference>
<dbReference type="SUPFAM" id="SSF64268">
    <property type="entry name" value="PX domain"/>
    <property type="match status" value="1"/>
</dbReference>
<comment type="caution">
    <text evidence="2">The sequence shown here is derived from an EMBL/GenBank/DDBJ whole genome shotgun (WGS) entry which is preliminary data.</text>
</comment>
<reference evidence="2 3" key="1">
    <citation type="journal article" date="2014" name="Genome Biol. Evol.">
        <title>The secreted proteins of Achlya hypogyna and Thraustotheca clavata identify the ancestral oomycete secretome and reveal gene acquisitions by horizontal gene transfer.</title>
        <authorList>
            <person name="Misner I."/>
            <person name="Blouin N."/>
            <person name="Leonard G."/>
            <person name="Richards T.A."/>
            <person name="Lane C.E."/>
        </authorList>
    </citation>
    <scope>NUCLEOTIDE SEQUENCE [LARGE SCALE GENOMIC DNA]</scope>
    <source>
        <strain evidence="2 3">ATCC 48635</strain>
    </source>
</reference>
<dbReference type="Gene3D" id="3.30.1520.10">
    <property type="entry name" value="Phox-like domain"/>
    <property type="match status" value="1"/>
</dbReference>
<organism evidence="2 3">
    <name type="scientific">Achlya hypogyna</name>
    <name type="common">Oomycete</name>
    <name type="synonym">Protoachlya hypogyna</name>
    <dbReference type="NCBI Taxonomy" id="1202772"/>
    <lineage>
        <taxon>Eukaryota</taxon>
        <taxon>Sar</taxon>
        <taxon>Stramenopiles</taxon>
        <taxon>Oomycota</taxon>
        <taxon>Saprolegniomycetes</taxon>
        <taxon>Saprolegniales</taxon>
        <taxon>Achlyaceae</taxon>
        <taxon>Achlya</taxon>
    </lineage>
</organism>
<dbReference type="AlphaFoldDB" id="A0A1V9YUY3"/>
<dbReference type="STRING" id="1202772.A0A1V9YUY3"/>
<keyword evidence="3" id="KW-1185">Reference proteome</keyword>
<sequence length="407" mass="46089">MGVPDNVPTLLGARVVEYRAQPSRQYKLEIATNKGDLCVWHKYKTFQNLATTLTIQLLHDGITDIPHGFDLPRYDADVDVAMLNAFLVAAIETDLEWGIRIDPRTVVYKPARSTSQSFSFVDRKASIISNSEDDARNTSHQHELVQAKVVDARVVRVTETLHEYDVVQYCLAIETRAHGTFRIWRRYATFMSLAASLTLQCPRMRPDFELPESSLRSSQLSTSLITERVELLNRFLTVASSAQHLEWGIRIDADTCIYKRRKLENSTRPGIVLYEAPKKQPSGLTETVSLISAKIAGFRVGARKDAAGHVSVKYNLQMDCLSNVGGVCTYSIWRRFATFQELERSVAGLAPNLPSLRASDDEYHDKALVQRRIDALNHFFDVLTSTDDLEWGIRVDHETTVFKQRVV</sequence>